<protein>
    <submittedName>
        <fullName evidence="1">Uncharacterized protein</fullName>
    </submittedName>
</protein>
<comment type="caution">
    <text evidence="1">The sequence shown here is derived from an EMBL/GenBank/DDBJ whole genome shotgun (WGS) entry which is preliminary data.</text>
</comment>
<sequence>MGFVGLGTAGSGFPFSAAFRNVHGCLAAQELLAGAGFDDRSGQVFLDFKEAELLQDLDVADVP</sequence>
<dbReference type="AlphaFoldDB" id="A0A645H7S3"/>
<proteinExistence type="predicted"/>
<name>A0A645H7S3_9ZZZZ</name>
<dbReference type="EMBL" id="VSSQ01087916">
    <property type="protein sequence ID" value="MPN34730.1"/>
    <property type="molecule type" value="Genomic_DNA"/>
</dbReference>
<accession>A0A645H7S3</accession>
<organism evidence="1">
    <name type="scientific">bioreactor metagenome</name>
    <dbReference type="NCBI Taxonomy" id="1076179"/>
    <lineage>
        <taxon>unclassified sequences</taxon>
        <taxon>metagenomes</taxon>
        <taxon>ecological metagenomes</taxon>
    </lineage>
</organism>
<evidence type="ECO:0000313" key="1">
    <source>
        <dbReference type="EMBL" id="MPN34730.1"/>
    </source>
</evidence>
<gene>
    <name evidence="1" type="ORF">SDC9_182224</name>
</gene>
<reference evidence="1" key="1">
    <citation type="submission" date="2019-08" db="EMBL/GenBank/DDBJ databases">
        <authorList>
            <person name="Kucharzyk K."/>
            <person name="Murdoch R.W."/>
            <person name="Higgins S."/>
            <person name="Loffler F."/>
        </authorList>
    </citation>
    <scope>NUCLEOTIDE SEQUENCE</scope>
</reference>